<comment type="pathway">
    <text evidence="2">Secondary metabolite biosynthesis.</text>
</comment>
<dbReference type="InterPro" id="IPR050121">
    <property type="entry name" value="Cytochrome_P450_monoxygenase"/>
</dbReference>
<keyword evidence="9" id="KW-0472">Membrane</keyword>
<protein>
    <recommendedName>
        <fullName evidence="12">Cytochrome P450</fullName>
    </recommendedName>
</protein>
<evidence type="ECO:0000256" key="7">
    <source>
        <dbReference type="ARBA" id="ARBA00023033"/>
    </source>
</evidence>
<keyword evidence="9" id="KW-1133">Transmembrane helix</keyword>
<comment type="cofactor">
    <cofactor evidence="1 8">
        <name>heme</name>
        <dbReference type="ChEBI" id="CHEBI:30413"/>
    </cofactor>
</comment>
<reference evidence="10" key="1">
    <citation type="journal article" date="2023" name="Genome Biol. Evol.">
        <title>First Whole Genome Sequence and Flow Cytometry Genome Size Data for the Lichen-Forming Fungus Ramalina farinacea (Ascomycota).</title>
        <authorList>
            <person name="Llewellyn T."/>
            <person name="Mian S."/>
            <person name="Hill R."/>
            <person name="Leitch I.J."/>
            <person name="Gaya E."/>
        </authorList>
    </citation>
    <scope>NUCLEOTIDE SEQUENCE</scope>
    <source>
        <strain evidence="10">LIQ254RAFAR</strain>
    </source>
</reference>
<evidence type="ECO:0000256" key="1">
    <source>
        <dbReference type="ARBA" id="ARBA00001971"/>
    </source>
</evidence>
<gene>
    <name evidence="10" type="ORF">OHK93_006957</name>
</gene>
<dbReference type="PRINTS" id="PR00385">
    <property type="entry name" value="P450"/>
</dbReference>
<evidence type="ECO:0000256" key="2">
    <source>
        <dbReference type="ARBA" id="ARBA00005179"/>
    </source>
</evidence>
<keyword evidence="6 8" id="KW-0408">Iron</keyword>
<dbReference type="InterPro" id="IPR036396">
    <property type="entry name" value="Cyt_P450_sf"/>
</dbReference>
<dbReference type="EMBL" id="JAPUFD010000006">
    <property type="protein sequence ID" value="MDI1487686.1"/>
    <property type="molecule type" value="Genomic_DNA"/>
</dbReference>
<dbReference type="AlphaFoldDB" id="A0AA43QJI8"/>
<keyword evidence="5" id="KW-0560">Oxidoreductase</keyword>
<dbReference type="Pfam" id="PF00067">
    <property type="entry name" value="p450"/>
    <property type="match status" value="1"/>
</dbReference>
<proteinExistence type="predicted"/>
<evidence type="ECO:0000256" key="5">
    <source>
        <dbReference type="ARBA" id="ARBA00023002"/>
    </source>
</evidence>
<keyword evidence="4 8" id="KW-0479">Metal-binding</keyword>
<evidence type="ECO:0000256" key="8">
    <source>
        <dbReference type="PIRSR" id="PIRSR602401-1"/>
    </source>
</evidence>
<evidence type="ECO:0000256" key="6">
    <source>
        <dbReference type="ARBA" id="ARBA00023004"/>
    </source>
</evidence>
<feature type="transmembrane region" description="Helical" evidence="9">
    <location>
        <begin position="555"/>
        <end position="577"/>
    </location>
</feature>
<evidence type="ECO:0000256" key="4">
    <source>
        <dbReference type="ARBA" id="ARBA00022723"/>
    </source>
</evidence>
<feature type="transmembrane region" description="Helical" evidence="9">
    <location>
        <begin position="621"/>
        <end position="642"/>
    </location>
</feature>
<dbReference type="GO" id="GO:0016705">
    <property type="term" value="F:oxidoreductase activity, acting on paired donors, with incorporation or reduction of molecular oxygen"/>
    <property type="evidence" value="ECO:0007669"/>
    <property type="project" value="InterPro"/>
</dbReference>
<dbReference type="SUPFAM" id="SSF48264">
    <property type="entry name" value="Cytochrome P450"/>
    <property type="match status" value="1"/>
</dbReference>
<keyword evidence="11" id="KW-1185">Reference proteome</keyword>
<feature type="transmembrane region" description="Helical" evidence="9">
    <location>
        <begin position="470"/>
        <end position="497"/>
    </location>
</feature>
<keyword evidence="9" id="KW-0812">Transmembrane</keyword>
<sequence length="661" mass="74092">MYAARNLVWELQKKGLPVAPGHSFLFGHLLYFKSFFDKLPPNAHYQNALGDIARKHFQADGCFYIDMWPVSGILFVVVSPHVANQIHANPHISMQRPQLLPRWFKPIAGGPNMFDMRERDWKPWRAVFSGAFSAQNVASLVPGMVDETNATLNAQRGYNALADCMLSQIRWHQPNGEGNPFEYLNFVRKTVHWWNGMKMDKYIGNELDKRYREYLADRKGTRTKAIIDLVLQAHLSETLGTTMSDAVLRRLEPQFRSFAISQIRLFAFVGHDSTSSTICYILHLLSTNPQALANLRREHEQILGMDLTKLADALKSQPHITNNLSYTTAVIKESLRLYPPGGCSRSGQPTVSLVSDSGKQCPTGNIEAIFTIHAEMHRSPVYWNRPEAFIPERWLVEEGNELFPIKGAYRAFEIGPRNCVAQGFVMTELKVILALLVRQFDFSPAYEEWDDLHPLKGKARYIRHARALEWLRIAFSAITLVAGIAITACAGVSLHLFDETHVAAEWMLPLWPMNVDLRPTRATLATGIVVMIFSLGYIVLAFAPLRNKARVLNMAGGAMALLSFILTLFTTIFVAVITNNLATSQSSGSLVSWTCKWQTFSSVAPDGFNKICDNGAAAYDLVLLLVVLEFIGVAMAGAGFFVEKKLQKSERGRGISKVELV</sequence>
<dbReference type="InterPro" id="IPR001128">
    <property type="entry name" value="Cyt_P450"/>
</dbReference>
<dbReference type="GO" id="GO:0005506">
    <property type="term" value="F:iron ion binding"/>
    <property type="evidence" value="ECO:0007669"/>
    <property type="project" value="InterPro"/>
</dbReference>
<dbReference type="Proteomes" id="UP001161017">
    <property type="component" value="Unassembled WGS sequence"/>
</dbReference>
<evidence type="ECO:0008006" key="12">
    <source>
        <dbReference type="Google" id="ProtNLM"/>
    </source>
</evidence>
<dbReference type="PANTHER" id="PTHR24305:SF107">
    <property type="entry name" value="P450, PUTATIVE (EUROFUNG)-RELATED"/>
    <property type="match status" value="1"/>
</dbReference>
<dbReference type="GO" id="GO:0004497">
    <property type="term" value="F:monooxygenase activity"/>
    <property type="evidence" value="ECO:0007669"/>
    <property type="project" value="UniProtKB-KW"/>
</dbReference>
<comment type="caution">
    <text evidence="10">The sequence shown here is derived from an EMBL/GenBank/DDBJ whole genome shotgun (WGS) entry which is preliminary data.</text>
</comment>
<dbReference type="InterPro" id="IPR002401">
    <property type="entry name" value="Cyt_P450_E_grp-I"/>
</dbReference>
<keyword evidence="7" id="KW-0503">Monooxygenase</keyword>
<accession>A0AA43QJI8</accession>
<organism evidence="10 11">
    <name type="scientific">Ramalina farinacea</name>
    <dbReference type="NCBI Taxonomy" id="258253"/>
    <lineage>
        <taxon>Eukaryota</taxon>
        <taxon>Fungi</taxon>
        <taxon>Dikarya</taxon>
        <taxon>Ascomycota</taxon>
        <taxon>Pezizomycotina</taxon>
        <taxon>Lecanoromycetes</taxon>
        <taxon>OSLEUM clade</taxon>
        <taxon>Lecanoromycetidae</taxon>
        <taxon>Lecanorales</taxon>
        <taxon>Lecanorineae</taxon>
        <taxon>Ramalinaceae</taxon>
        <taxon>Ramalina</taxon>
    </lineage>
</organism>
<feature type="transmembrane region" description="Helical" evidence="9">
    <location>
        <begin position="522"/>
        <end position="543"/>
    </location>
</feature>
<evidence type="ECO:0000256" key="9">
    <source>
        <dbReference type="SAM" id="Phobius"/>
    </source>
</evidence>
<dbReference type="GO" id="GO:0020037">
    <property type="term" value="F:heme binding"/>
    <property type="evidence" value="ECO:0007669"/>
    <property type="project" value="InterPro"/>
</dbReference>
<name>A0AA43QJI8_9LECA</name>
<evidence type="ECO:0000313" key="10">
    <source>
        <dbReference type="EMBL" id="MDI1487686.1"/>
    </source>
</evidence>
<evidence type="ECO:0000313" key="11">
    <source>
        <dbReference type="Proteomes" id="UP001161017"/>
    </source>
</evidence>
<evidence type="ECO:0000256" key="3">
    <source>
        <dbReference type="ARBA" id="ARBA00022617"/>
    </source>
</evidence>
<dbReference type="Gene3D" id="1.10.630.10">
    <property type="entry name" value="Cytochrome P450"/>
    <property type="match status" value="1"/>
</dbReference>
<feature type="binding site" description="axial binding residue" evidence="8">
    <location>
        <position position="419"/>
    </location>
    <ligand>
        <name>heme</name>
        <dbReference type="ChEBI" id="CHEBI:30413"/>
    </ligand>
    <ligandPart>
        <name>Fe</name>
        <dbReference type="ChEBI" id="CHEBI:18248"/>
    </ligandPart>
</feature>
<dbReference type="PANTHER" id="PTHR24305">
    <property type="entry name" value="CYTOCHROME P450"/>
    <property type="match status" value="1"/>
</dbReference>
<keyword evidence="3 8" id="KW-0349">Heme</keyword>
<dbReference type="PRINTS" id="PR00463">
    <property type="entry name" value="EP450I"/>
</dbReference>